<evidence type="ECO:0000256" key="1">
    <source>
        <dbReference type="ARBA" id="ARBA00008226"/>
    </source>
</evidence>
<dbReference type="Pfam" id="PF02272">
    <property type="entry name" value="DHHA1"/>
    <property type="match status" value="1"/>
</dbReference>
<dbReference type="Gene3D" id="3.30.930.10">
    <property type="entry name" value="Bira Bifunctional Protein, Domain 2"/>
    <property type="match status" value="1"/>
</dbReference>
<feature type="binding site" evidence="14">
    <location>
        <position position="558"/>
    </location>
    <ligand>
        <name>Zn(2+)</name>
        <dbReference type="ChEBI" id="CHEBI:29105"/>
    </ligand>
</feature>
<comment type="domain">
    <text evidence="14">Consists of three domains; the N-terminal catalytic domain, the editing domain and the C-terminal C-Ala domain. The editing domain removes incorrectly charged amino acids, while the C-Ala domain, along with tRNA(Ala), serves as a bridge to cooperatively bring together the editing and aminoacylation centers thus stimulating deacylation of misacylated tRNAs.</text>
</comment>
<keyword evidence="11 14" id="KW-0030">Aminoacyl-tRNA synthetase</keyword>
<dbReference type="InterPro" id="IPR002318">
    <property type="entry name" value="Ala-tRNA-lgiase_IIc"/>
</dbReference>
<evidence type="ECO:0000256" key="7">
    <source>
        <dbReference type="ARBA" id="ARBA00022833"/>
    </source>
</evidence>
<sequence length="881" mass="100799">MEKMNSKQIRDAWLKFFESKGHLIVEPKSLVPVNDNSLLWINSGVATLKDFFSGKKIPPSRKLTNSQKAIRTNDIENVGVTSRHHTFFEMLGNFSIGDYFKKEAIAYAKEFLENILKLDFNNIYITYFNEDEETKNLWIENGIDPSHMISGNRDTNFWDLGSGPCGPCTEIFYDRGEKYDKRGIELLINDIENDRFIEIWNIVFSQFNNDGEGNYTELIQKNIDTGAGLERIASIMQDVPTNYDSDLFQNIIHEVEKYTPYKYIINNYFEKNEEQTEINTSFKIIADHVRTVVNALADGAKISNVGRGYIIRRLIRRSCYKGMQLNIKGLFLYKLVDIVKDSLPFEYDVFEVANQIKEEELLFSKTVENGKLLLESHIKENTKIFDGSIAFKLLETYGFPIELTEEILIKKGIKIDMNAFLKSKEAHALASKGNKGTGMDRVINSLALINNKIDEFIGYTDIIGKTNILKLLDEENEIDILDGKGYLILKRTPFYATSGGQRHDKGYLIQGKNRIELLEVFKDKFGNHIHVVNGKVNKNEEITCFVDPNIRLGLERNHSGTHLLFCALRHILGSHIEQLGSDNNEERLTFDFPADERPTDEEIAKIEDLMQSYISQKVKREYLITTVEKAKEMGAIMTLEEGEYMDPRSVRIVKFGNITSDLCGGTHLSNTEKLENFKITHVERKQAGVFRIRAISSNKLVKEYWIETNQKIIDEINAVVNKTMQLNNKYTFDSSVDSRLSLEEQNKLLNAKLEKVREDYKLNLKNSSVVKFNYEKVEFEKINSYDVYLNLNVDASQVKVIAATIRDKYDSNKIVIVGSQNAEQIILCIASRKIDSNKLFSAITQKISGRGGGSAILAMGKVGNTENSLQIIKEIITKWEN</sequence>
<dbReference type="SMART" id="SM00863">
    <property type="entry name" value="tRNA_SAD"/>
    <property type="match status" value="1"/>
</dbReference>
<dbReference type="SUPFAM" id="SSF55186">
    <property type="entry name" value="ThrRS/AlaRS common domain"/>
    <property type="match status" value="1"/>
</dbReference>
<dbReference type="CDD" id="cd00673">
    <property type="entry name" value="AlaRS_core"/>
    <property type="match status" value="1"/>
</dbReference>
<dbReference type="PANTHER" id="PTHR11777">
    <property type="entry name" value="ALANYL-TRNA SYNTHETASE"/>
    <property type="match status" value="1"/>
</dbReference>
<dbReference type="Gene3D" id="3.30.980.10">
    <property type="entry name" value="Threonyl-trna Synthetase, Chain A, domain 2"/>
    <property type="match status" value="1"/>
</dbReference>
<dbReference type="Pfam" id="PF01411">
    <property type="entry name" value="tRNA-synt_2c"/>
    <property type="match status" value="1"/>
</dbReference>
<keyword evidence="8 14" id="KW-0067">ATP-binding</keyword>
<dbReference type="PRINTS" id="PR00980">
    <property type="entry name" value="TRNASYNTHALA"/>
</dbReference>
<accession>A0A953NEN7</accession>
<dbReference type="Proteomes" id="UP000772186">
    <property type="component" value="Unassembled WGS sequence"/>
</dbReference>
<keyword evidence="5 14" id="KW-0479">Metal-binding</keyword>
<evidence type="ECO:0000256" key="11">
    <source>
        <dbReference type="ARBA" id="ARBA00023146"/>
    </source>
</evidence>
<evidence type="ECO:0000256" key="14">
    <source>
        <dbReference type="HAMAP-Rule" id="MF_00036"/>
    </source>
</evidence>
<dbReference type="Gene3D" id="2.40.30.130">
    <property type="match status" value="1"/>
</dbReference>
<dbReference type="SUPFAM" id="SSF101353">
    <property type="entry name" value="Putative anticodon-binding domain of alanyl-tRNA synthetase (AlaRS)"/>
    <property type="match status" value="1"/>
</dbReference>
<comment type="catalytic activity">
    <reaction evidence="13 14">
        <text>tRNA(Ala) + L-alanine + ATP = L-alanyl-tRNA(Ala) + AMP + diphosphate</text>
        <dbReference type="Rhea" id="RHEA:12540"/>
        <dbReference type="Rhea" id="RHEA-COMP:9657"/>
        <dbReference type="Rhea" id="RHEA-COMP:9923"/>
        <dbReference type="ChEBI" id="CHEBI:30616"/>
        <dbReference type="ChEBI" id="CHEBI:33019"/>
        <dbReference type="ChEBI" id="CHEBI:57972"/>
        <dbReference type="ChEBI" id="CHEBI:78442"/>
        <dbReference type="ChEBI" id="CHEBI:78497"/>
        <dbReference type="ChEBI" id="CHEBI:456215"/>
        <dbReference type="EC" id="6.1.1.7"/>
    </reaction>
</comment>
<keyword evidence="17" id="KW-1185">Reference proteome</keyword>
<proteinExistence type="inferred from homology"/>
<dbReference type="HAMAP" id="MF_00036_B">
    <property type="entry name" value="Ala_tRNA_synth_B"/>
    <property type="match status" value="1"/>
</dbReference>
<dbReference type="EC" id="6.1.1.7" evidence="14"/>
<comment type="similarity">
    <text evidence="1 14">Belongs to the class-II aminoacyl-tRNA synthetase family.</text>
</comment>
<comment type="caution">
    <text evidence="16">The sequence shown here is derived from an EMBL/GenBank/DDBJ whole genome shotgun (WGS) entry which is preliminary data.</text>
</comment>
<dbReference type="GO" id="GO:0008270">
    <property type="term" value="F:zinc ion binding"/>
    <property type="evidence" value="ECO:0007669"/>
    <property type="project" value="UniProtKB-UniRule"/>
</dbReference>
<keyword evidence="10 14" id="KW-0648">Protein biosynthesis</keyword>
<dbReference type="PANTHER" id="PTHR11777:SF9">
    <property type="entry name" value="ALANINE--TRNA LIGASE, CYTOPLASMIC"/>
    <property type="match status" value="1"/>
</dbReference>
<dbReference type="GO" id="GO:0000049">
    <property type="term" value="F:tRNA binding"/>
    <property type="evidence" value="ECO:0007669"/>
    <property type="project" value="UniProtKB-KW"/>
</dbReference>
<evidence type="ECO:0000256" key="8">
    <source>
        <dbReference type="ARBA" id="ARBA00022840"/>
    </source>
</evidence>
<dbReference type="InterPro" id="IPR003156">
    <property type="entry name" value="DHHA1_dom"/>
</dbReference>
<keyword evidence="9 14" id="KW-0694">RNA-binding</keyword>
<comment type="function">
    <text evidence="12 14">Catalyzes the attachment of alanine to tRNA(Ala) in a two-step reaction: alanine is first activated by ATP to form Ala-AMP and then transferred to the acceptor end of tRNA(Ala). Also edits incorrectly charged Ser-tRNA(Ala) and Gly-tRNA(Ala) via its editing domain.</text>
</comment>
<keyword evidence="7 14" id="KW-0862">Zinc</keyword>
<name>A0A953NEN7_9MOLU</name>
<keyword evidence="6 14" id="KW-0547">Nucleotide-binding</keyword>
<comment type="cofactor">
    <cofactor evidence="14">
        <name>Zn(2+)</name>
        <dbReference type="ChEBI" id="CHEBI:29105"/>
    </cofactor>
    <text evidence="14">Binds 1 zinc ion per subunit.</text>
</comment>
<protein>
    <recommendedName>
        <fullName evidence="14">Alanine--tRNA ligase</fullName>
        <ecNumber evidence="14">6.1.1.7</ecNumber>
    </recommendedName>
    <alternativeName>
        <fullName evidence="14">Alanyl-tRNA synthetase</fullName>
        <shortName evidence="14">AlaRS</shortName>
    </alternativeName>
</protein>
<dbReference type="InterPro" id="IPR050058">
    <property type="entry name" value="Ala-tRNA_ligase"/>
</dbReference>
<keyword evidence="4 14" id="KW-0436">Ligase</keyword>
<dbReference type="InterPro" id="IPR018163">
    <property type="entry name" value="Thr/Ala-tRNA-synth_IIc_edit"/>
</dbReference>
<feature type="binding site" evidence="14">
    <location>
        <position position="667"/>
    </location>
    <ligand>
        <name>Zn(2+)</name>
        <dbReference type="ChEBI" id="CHEBI:29105"/>
    </ligand>
</feature>
<evidence type="ECO:0000256" key="4">
    <source>
        <dbReference type="ARBA" id="ARBA00022598"/>
    </source>
</evidence>
<keyword evidence="3 14" id="KW-0820">tRNA-binding</keyword>
<dbReference type="AlphaFoldDB" id="A0A953NEN7"/>
<dbReference type="PROSITE" id="PS50860">
    <property type="entry name" value="AA_TRNA_LIGASE_II_ALA"/>
    <property type="match status" value="1"/>
</dbReference>
<feature type="domain" description="Alanyl-transfer RNA synthetases family profile" evidence="15">
    <location>
        <begin position="4"/>
        <end position="706"/>
    </location>
</feature>
<dbReference type="Pfam" id="PF07973">
    <property type="entry name" value="tRNA_SAD"/>
    <property type="match status" value="1"/>
</dbReference>
<dbReference type="SUPFAM" id="SSF55681">
    <property type="entry name" value="Class II aaRS and biotin synthetases"/>
    <property type="match status" value="1"/>
</dbReference>
<evidence type="ECO:0000256" key="2">
    <source>
        <dbReference type="ARBA" id="ARBA00022490"/>
    </source>
</evidence>
<dbReference type="EMBL" id="JAIQBY010000026">
    <property type="protein sequence ID" value="MBZ4195548.1"/>
    <property type="molecule type" value="Genomic_DNA"/>
</dbReference>
<organism evidence="16 17">
    <name type="scientific">Mycoplasma tauri</name>
    <dbReference type="NCBI Taxonomy" id="547987"/>
    <lineage>
        <taxon>Bacteria</taxon>
        <taxon>Bacillati</taxon>
        <taxon>Mycoplasmatota</taxon>
        <taxon>Mollicutes</taxon>
        <taxon>Mycoplasmataceae</taxon>
        <taxon>Mycoplasma</taxon>
    </lineage>
</organism>
<dbReference type="GO" id="GO:0004813">
    <property type="term" value="F:alanine-tRNA ligase activity"/>
    <property type="evidence" value="ECO:0007669"/>
    <property type="project" value="UniProtKB-UniRule"/>
</dbReference>
<dbReference type="InterPro" id="IPR012947">
    <property type="entry name" value="tRNA_SAD"/>
</dbReference>
<dbReference type="InterPro" id="IPR018162">
    <property type="entry name" value="Ala-tRNA-ligase_IIc_anticod-bd"/>
</dbReference>
<keyword evidence="2 14" id="KW-0963">Cytoplasm</keyword>
<evidence type="ECO:0000256" key="9">
    <source>
        <dbReference type="ARBA" id="ARBA00022884"/>
    </source>
</evidence>
<evidence type="ECO:0000313" key="16">
    <source>
        <dbReference type="EMBL" id="MBZ4195548.1"/>
    </source>
</evidence>
<gene>
    <name evidence="14 16" type="primary">alaS</name>
    <name evidence="16" type="ORF">LAD73_02370</name>
</gene>
<evidence type="ECO:0000256" key="10">
    <source>
        <dbReference type="ARBA" id="ARBA00022917"/>
    </source>
</evidence>
<dbReference type="GO" id="GO:0005829">
    <property type="term" value="C:cytosol"/>
    <property type="evidence" value="ECO:0007669"/>
    <property type="project" value="TreeGrafter"/>
</dbReference>
<reference evidence="16 17" key="1">
    <citation type="submission" date="2021-09" db="EMBL/GenBank/DDBJ databases">
        <title>WGS of Mycoplasma sp. Zaradi2 strains.</title>
        <authorList>
            <person name="Spergser J."/>
        </authorList>
    </citation>
    <scope>NUCLEOTIDE SEQUENCE [LARGE SCALE GENOMIC DNA]</scope>
    <source>
        <strain evidence="16 17">1331</strain>
    </source>
</reference>
<dbReference type="InterPro" id="IPR018165">
    <property type="entry name" value="Ala-tRNA-synth_IIc_core"/>
</dbReference>
<dbReference type="InterPro" id="IPR023033">
    <property type="entry name" value="Ala_tRNA_ligase_euk/bac"/>
</dbReference>
<dbReference type="FunFam" id="3.30.980.10:FF:000004">
    <property type="entry name" value="Alanine--tRNA ligase, cytoplasmic"/>
    <property type="match status" value="1"/>
</dbReference>
<evidence type="ECO:0000256" key="3">
    <source>
        <dbReference type="ARBA" id="ARBA00022555"/>
    </source>
</evidence>
<comment type="subcellular location">
    <subcellularLocation>
        <location evidence="14">Cytoplasm</location>
    </subcellularLocation>
</comment>
<evidence type="ECO:0000256" key="6">
    <source>
        <dbReference type="ARBA" id="ARBA00022741"/>
    </source>
</evidence>
<evidence type="ECO:0000313" key="17">
    <source>
        <dbReference type="Proteomes" id="UP000772186"/>
    </source>
</evidence>
<dbReference type="InterPro" id="IPR045864">
    <property type="entry name" value="aa-tRNA-synth_II/BPL/LPL"/>
</dbReference>
<dbReference type="InterPro" id="IPR009000">
    <property type="entry name" value="Transl_B-barrel_sf"/>
</dbReference>
<evidence type="ECO:0000259" key="15">
    <source>
        <dbReference type="PROSITE" id="PS50860"/>
    </source>
</evidence>
<evidence type="ECO:0000256" key="13">
    <source>
        <dbReference type="ARBA" id="ARBA00048300"/>
    </source>
</evidence>
<evidence type="ECO:0000256" key="12">
    <source>
        <dbReference type="ARBA" id="ARBA00024779"/>
    </source>
</evidence>
<dbReference type="GO" id="GO:0005524">
    <property type="term" value="F:ATP binding"/>
    <property type="evidence" value="ECO:0007669"/>
    <property type="project" value="UniProtKB-UniRule"/>
</dbReference>
<dbReference type="NCBIfam" id="TIGR00344">
    <property type="entry name" value="alaS"/>
    <property type="match status" value="1"/>
</dbReference>
<dbReference type="SUPFAM" id="SSF50447">
    <property type="entry name" value="Translation proteins"/>
    <property type="match status" value="1"/>
</dbReference>
<dbReference type="InterPro" id="IPR018164">
    <property type="entry name" value="Ala-tRNA-synth_IIc_N"/>
</dbReference>
<dbReference type="GO" id="GO:0006419">
    <property type="term" value="P:alanyl-tRNA aminoacylation"/>
    <property type="evidence" value="ECO:0007669"/>
    <property type="project" value="UniProtKB-UniRule"/>
</dbReference>
<evidence type="ECO:0000256" key="5">
    <source>
        <dbReference type="ARBA" id="ARBA00022723"/>
    </source>
</evidence>
<dbReference type="GO" id="GO:0002161">
    <property type="term" value="F:aminoacyl-tRNA deacylase activity"/>
    <property type="evidence" value="ECO:0007669"/>
    <property type="project" value="TreeGrafter"/>
</dbReference>
<dbReference type="FunFam" id="3.30.930.10:FF:000046">
    <property type="entry name" value="Alanine--tRNA ligase"/>
    <property type="match status" value="1"/>
</dbReference>
<feature type="binding site" evidence="14">
    <location>
        <position position="663"/>
    </location>
    <ligand>
        <name>Zn(2+)</name>
        <dbReference type="ChEBI" id="CHEBI:29105"/>
    </ligand>
</feature>
<feature type="binding site" evidence="14">
    <location>
        <position position="562"/>
    </location>
    <ligand>
        <name>Zn(2+)</name>
        <dbReference type="ChEBI" id="CHEBI:29105"/>
    </ligand>
</feature>
<dbReference type="Gene3D" id="3.10.310.40">
    <property type="match status" value="1"/>
</dbReference>